<feature type="compositionally biased region" description="Basic and acidic residues" evidence="1">
    <location>
        <begin position="149"/>
        <end position="159"/>
    </location>
</feature>
<evidence type="ECO:0000313" key="4">
    <source>
        <dbReference type="RefSeq" id="XP_028033455.1"/>
    </source>
</evidence>
<reference evidence="4" key="1">
    <citation type="submission" date="2025-08" db="UniProtKB">
        <authorList>
            <consortium name="RefSeq"/>
        </authorList>
    </citation>
    <scope>IDENTIFICATION</scope>
    <source>
        <tissue evidence="4">Silk gland</tissue>
    </source>
</reference>
<feature type="region of interest" description="Disordered" evidence="1">
    <location>
        <begin position="1"/>
        <end position="40"/>
    </location>
</feature>
<evidence type="ECO:0000259" key="2">
    <source>
        <dbReference type="Pfam" id="PF25273"/>
    </source>
</evidence>
<dbReference type="AlphaFoldDB" id="A0A6J2JV51"/>
<dbReference type="KEGG" id="bman:114245476"/>
<evidence type="ECO:0000256" key="1">
    <source>
        <dbReference type="SAM" id="MobiDB-lite"/>
    </source>
</evidence>
<dbReference type="InterPro" id="IPR057191">
    <property type="entry name" value="DUF7869"/>
</dbReference>
<evidence type="ECO:0000313" key="3">
    <source>
        <dbReference type="Proteomes" id="UP000504629"/>
    </source>
</evidence>
<dbReference type="PANTHER" id="PTHR10773">
    <property type="entry name" value="DNA-DIRECTED RNA POLYMERASES I, II, AND III SUBUNIT RPABC2"/>
    <property type="match status" value="1"/>
</dbReference>
<feature type="compositionally biased region" description="Polar residues" evidence="1">
    <location>
        <begin position="23"/>
        <end position="34"/>
    </location>
</feature>
<sequence length="787" mass="90743">MSSRSRKILDLIQTEDSKGPHQNLDNQADTSSNELLKPGDTIKSQSIEVQILCDVKNKPENQQYMDVSEYFEATKGRKKTPIDYRVSPVNPDESDADLSDGDPSFQIQNEKRGNVLFTSIYRSSSSSSSSSTSRSSSSSSNSSSDESAEEHNAHNKENTKSGPSIQLDKRTSDIMQDTIMHDSISAANKAAVAVFAKGRKRTRQPENWKQTKSKILRNSGQSYINSKNTITKARQLKPPCNDTCRLRCFTKINTVQRQNIFDTYWGIGDIHNQRSFILSCLTNIEPKYKYTNALVPRNCNKAFHFTVNGNPIRVCKVFFLNTLDISDRVVRTVRSKTDEHGVLKTDFRGMTCNRKSDEVLISDIKEFINSIPRTDSHYTRQSSTREYIDGSKTIVDLFRDFEEVQKQKNKSAGKYCTFYKIFTTQFNISFFRPRKDQCDLCLQYQNSSVEEKLLIQELYNCHLEEKTLSRQAKYNDRCKIDNNNKVILFDLQAVLQTPKGDTSAFYYKSKLNSYNFTITSLNKKVEGKIQDSYNSVHCYFWSETDAKRGANEIGSCLLNYFEYLCSESRATATNDEGLDLILYSDNCGGQNKNKFIVTVYLYAVTHLNIKSITHKYLIKGHTQNEADNVHSLIEKEIKKNLKSGPIYSPHQYVSIIKNARKKGCRFIVNECSFNNFYNFKNLQECWGYNFSRTKDGKTVVWNDIKMIKVTKDTPFSFFIKESYKQQNFSEVYVRNRRTKMLPLNQLTLVKAYTGKQELSENKKQDLRELITKYLIPNFYSDFYDSIL</sequence>
<keyword evidence="3" id="KW-1185">Reference proteome</keyword>
<feature type="region of interest" description="Disordered" evidence="1">
    <location>
        <begin position="123"/>
        <end position="168"/>
    </location>
</feature>
<dbReference type="GeneID" id="114245476"/>
<gene>
    <name evidence="4" type="primary">LOC114245476</name>
</gene>
<feature type="region of interest" description="Disordered" evidence="1">
    <location>
        <begin position="82"/>
        <end position="111"/>
    </location>
</feature>
<proteinExistence type="predicted"/>
<dbReference type="PANTHER" id="PTHR10773:SF19">
    <property type="match status" value="1"/>
</dbReference>
<dbReference type="Pfam" id="PF25273">
    <property type="entry name" value="DUF7869"/>
    <property type="match status" value="1"/>
</dbReference>
<feature type="domain" description="DUF7869" evidence="2">
    <location>
        <begin position="519"/>
        <end position="640"/>
    </location>
</feature>
<dbReference type="RefSeq" id="XP_028033455.1">
    <property type="nucleotide sequence ID" value="XM_028177654.1"/>
</dbReference>
<dbReference type="OrthoDB" id="6776127at2759"/>
<accession>A0A6J2JV51</accession>
<name>A0A6J2JV51_BOMMA</name>
<protein>
    <submittedName>
        <fullName evidence="4">Uncharacterized protein LOC114245476</fullName>
    </submittedName>
</protein>
<organism evidence="3 4">
    <name type="scientific">Bombyx mandarina</name>
    <name type="common">Wild silk moth</name>
    <name type="synonym">Wild silkworm</name>
    <dbReference type="NCBI Taxonomy" id="7092"/>
    <lineage>
        <taxon>Eukaryota</taxon>
        <taxon>Metazoa</taxon>
        <taxon>Ecdysozoa</taxon>
        <taxon>Arthropoda</taxon>
        <taxon>Hexapoda</taxon>
        <taxon>Insecta</taxon>
        <taxon>Pterygota</taxon>
        <taxon>Neoptera</taxon>
        <taxon>Endopterygota</taxon>
        <taxon>Lepidoptera</taxon>
        <taxon>Glossata</taxon>
        <taxon>Ditrysia</taxon>
        <taxon>Bombycoidea</taxon>
        <taxon>Bombycidae</taxon>
        <taxon>Bombycinae</taxon>
        <taxon>Bombyx</taxon>
    </lineage>
</organism>
<feature type="compositionally biased region" description="Low complexity" evidence="1">
    <location>
        <begin position="123"/>
        <end position="144"/>
    </location>
</feature>
<dbReference type="Proteomes" id="UP000504629">
    <property type="component" value="Unplaced"/>
</dbReference>